<dbReference type="EMBL" id="CP020919">
    <property type="protein sequence ID" value="AWG27044.1"/>
    <property type="molecule type" value="Genomic_DNA"/>
</dbReference>
<keyword evidence="4" id="KW-1185">Reference proteome</keyword>
<evidence type="ECO:0000313" key="4">
    <source>
        <dbReference type="Proteomes" id="UP000244677"/>
    </source>
</evidence>
<dbReference type="Proteomes" id="UP000244677">
    <property type="component" value="Chromosome"/>
</dbReference>
<evidence type="ECO:0000256" key="2">
    <source>
        <dbReference type="SAM" id="Phobius"/>
    </source>
</evidence>
<evidence type="ECO:0000256" key="1">
    <source>
        <dbReference type="SAM" id="Coils"/>
    </source>
</evidence>
<feature type="coiled-coil region" evidence="1">
    <location>
        <begin position="29"/>
        <end position="67"/>
    </location>
</feature>
<keyword evidence="1" id="KW-0175">Coiled coil</keyword>
<dbReference type="KEGG" id="fki:FK004_18305"/>
<feature type="transmembrane region" description="Helical" evidence="2">
    <location>
        <begin position="6"/>
        <end position="24"/>
    </location>
</feature>
<reference evidence="3 4" key="1">
    <citation type="submission" date="2017-04" db="EMBL/GenBank/DDBJ databases">
        <title>Complete genome sequence of Flavobacterium kingsejong AJ004.</title>
        <authorList>
            <person name="Lee P.C."/>
        </authorList>
    </citation>
    <scope>NUCLEOTIDE SEQUENCE [LARGE SCALE GENOMIC DNA]</scope>
    <source>
        <strain evidence="3 4">AJ004</strain>
    </source>
</reference>
<sequence>MSNGKLIFGIAAGVAAIAGTALYAHKRGLIDLNELCNRAEDEFNNFKNKRDEKLNSLEQKINNSIDKGYEFAEKAEIKAEEWVEKNNPPTL</sequence>
<gene>
    <name evidence="3" type="ORF">FK004_18305</name>
</gene>
<dbReference type="AlphaFoldDB" id="A0A2S1LTJ4"/>
<accession>A0A2S1LTJ4</accession>
<organism evidence="3 4">
    <name type="scientific">Flavobacterium kingsejongi</name>
    <dbReference type="NCBI Taxonomy" id="1678728"/>
    <lineage>
        <taxon>Bacteria</taxon>
        <taxon>Pseudomonadati</taxon>
        <taxon>Bacteroidota</taxon>
        <taxon>Flavobacteriia</taxon>
        <taxon>Flavobacteriales</taxon>
        <taxon>Flavobacteriaceae</taxon>
        <taxon>Flavobacterium</taxon>
    </lineage>
</organism>
<protein>
    <recommendedName>
        <fullName evidence="5">YtxH domain-containing protein</fullName>
    </recommendedName>
</protein>
<name>A0A2S1LTJ4_9FLAO</name>
<keyword evidence="2" id="KW-1133">Transmembrane helix</keyword>
<proteinExistence type="predicted"/>
<evidence type="ECO:0008006" key="5">
    <source>
        <dbReference type="Google" id="ProtNLM"/>
    </source>
</evidence>
<evidence type="ECO:0000313" key="3">
    <source>
        <dbReference type="EMBL" id="AWG27044.1"/>
    </source>
</evidence>
<keyword evidence="2" id="KW-0472">Membrane</keyword>
<keyword evidence="2" id="KW-0812">Transmembrane</keyword>
<dbReference type="RefSeq" id="WP_108738538.1">
    <property type="nucleotide sequence ID" value="NZ_CP020919.1"/>
</dbReference>